<feature type="domain" description="ABC transmembrane type-2" evidence="13">
    <location>
        <begin position="359"/>
        <end position="581"/>
    </location>
</feature>
<dbReference type="CDD" id="cd03230">
    <property type="entry name" value="ABC_DR_subfamily_A"/>
    <property type="match status" value="1"/>
</dbReference>
<dbReference type="GO" id="GO:0005524">
    <property type="term" value="F:ATP binding"/>
    <property type="evidence" value="ECO:0007669"/>
    <property type="project" value="UniProtKB-KW"/>
</dbReference>
<evidence type="ECO:0000256" key="1">
    <source>
        <dbReference type="ARBA" id="ARBA00004141"/>
    </source>
</evidence>
<gene>
    <name evidence="14" type="ORF">AB6A68_11605</name>
</gene>
<evidence type="ECO:0000256" key="2">
    <source>
        <dbReference type="ARBA" id="ARBA00004202"/>
    </source>
</evidence>
<dbReference type="InterPro" id="IPR047817">
    <property type="entry name" value="ABC2_TM_bact-type"/>
</dbReference>
<feature type="transmembrane region" description="Helical" evidence="10">
    <location>
        <begin position="393"/>
        <end position="417"/>
    </location>
</feature>
<evidence type="ECO:0000256" key="10">
    <source>
        <dbReference type="RuleBase" id="RU361157"/>
    </source>
</evidence>
<evidence type="ECO:0000256" key="3">
    <source>
        <dbReference type="ARBA" id="ARBA00022448"/>
    </source>
</evidence>
<keyword evidence="10" id="KW-1003">Cell membrane</keyword>
<keyword evidence="7 10" id="KW-1133">Transmembrane helix</keyword>
<keyword evidence="15" id="KW-1185">Reference proteome</keyword>
<keyword evidence="6 14" id="KW-0067">ATP-binding</keyword>
<evidence type="ECO:0000313" key="15">
    <source>
        <dbReference type="Proteomes" id="UP001560267"/>
    </source>
</evidence>
<dbReference type="InterPro" id="IPR050763">
    <property type="entry name" value="ABC_transporter_ATP-binding"/>
</dbReference>
<feature type="transmembrane region" description="Helical" evidence="10">
    <location>
        <begin position="500"/>
        <end position="522"/>
    </location>
</feature>
<evidence type="ECO:0000313" key="14">
    <source>
        <dbReference type="EMBL" id="MEX6430471.1"/>
    </source>
</evidence>
<evidence type="ECO:0000256" key="11">
    <source>
        <dbReference type="SAM" id="MobiDB-lite"/>
    </source>
</evidence>
<dbReference type="PROSITE" id="PS51012">
    <property type="entry name" value="ABC_TM2"/>
    <property type="match status" value="1"/>
</dbReference>
<evidence type="ECO:0000259" key="13">
    <source>
        <dbReference type="PROSITE" id="PS51012"/>
    </source>
</evidence>
<dbReference type="PANTHER" id="PTHR42711">
    <property type="entry name" value="ABC TRANSPORTER ATP-BINDING PROTEIN"/>
    <property type="match status" value="1"/>
</dbReference>
<reference evidence="14 15" key="1">
    <citation type="submission" date="2024-07" db="EMBL/GenBank/DDBJ databases">
        <title>Draft Genome Sequence of Ferrimicrobium acidiphilum Strain YE2023, Isolated from a Pulp of Bioleach Reactor.</title>
        <authorList>
            <person name="Elkina Y.A."/>
            <person name="Bulaeva A.G."/>
            <person name="Beletsky A.V."/>
            <person name="Mardanov A.V."/>
        </authorList>
    </citation>
    <scope>NUCLEOTIDE SEQUENCE [LARGE SCALE GENOMIC DNA]</scope>
    <source>
        <strain evidence="14 15">YE2023</strain>
    </source>
</reference>
<dbReference type="PROSITE" id="PS00211">
    <property type="entry name" value="ABC_TRANSPORTER_1"/>
    <property type="match status" value="1"/>
</dbReference>
<evidence type="ECO:0000256" key="4">
    <source>
        <dbReference type="ARBA" id="ARBA00022692"/>
    </source>
</evidence>
<evidence type="ECO:0000256" key="8">
    <source>
        <dbReference type="ARBA" id="ARBA00023136"/>
    </source>
</evidence>
<dbReference type="PROSITE" id="PS50893">
    <property type="entry name" value="ABC_TRANSPORTER_2"/>
    <property type="match status" value="1"/>
</dbReference>
<sequence length="581" mass="61472">MNDAIEVSELTVTYGATVAVDRLSFTVGFGEVVGLLGPNGAGKTSTLETIEGYRRPTGGSVRVLGMDPGAKQALLARQMGVMLQEGGIPARMTVHAALGLYAKFYDHPEPIDELVARLDLGRVLKTPYRRLSGGEKQRLSLALALIGRPRVLLLDEPTAGVDPEGKAAIRELISELRAASVAILMTGHELEEIDRMVDRVLVIDHGIQRALGSPGELRQRFGGEGVEFSSDDELDLTVLARRIGAPIQPVRPGRYRVEAEATTQLLGHLVETLSELGIRAHEVATVTASLEDIYLQLIASPAATLPEDDRVSIPDQVESAPTVSARDADSNGVTPSSREARPILAQATSEVKMTLQQGEAALLTLVIPVLGLLVFGSVKFLPIPAGVPSRVNFILAGAIAFGIMASGMVSQSITVAFDRNYGVLKRLGVTPLGRGGIIAAKLAQVVVLELIQLVVLIIIATIMGYHPEGNPLVFLLGWVLATAAFTGLGLLIGGTLKAELVLGLSTLLWLLLLGVGSMAVPLTSLPGWLALIAKVLPAAGASEMILHGLAMSASVPVWAIVNLVIWGVGAPLLAIRFFRWS</sequence>
<evidence type="ECO:0000256" key="5">
    <source>
        <dbReference type="ARBA" id="ARBA00022741"/>
    </source>
</evidence>
<keyword evidence="3 10" id="KW-0813">Transport</keyword>
<feature type="transmembrane region" description="Helical" evidence="10">
    <location>
        <begin position="438"/>
        <end position="466"/>
    </location>
</feature>
<dbReference type="InterPro" id="IPR003593">
    <property type="entry name" value="AAA+_ATPase"/>
</dbReference>
<dbReference type="RefSeq" id="WP_298385551.1">
    <property type="nucleotide sequence ID" value="NZ_JBFSHR010000055.1"/>
</dbReference>
<name>A0ABV3Y4I7_9ACTN</name>
<dbReference type="InterPro" id="IPR017871">
    <property type="entry name" value="ABC_transporter-like_CS"/>
</dbReference>
<dbReference type="PANTHER" id="PTHR42711:SF16">
    <property type="entry name" value="ABC TRANSPORTER ATP-BINDING PROTEIN"/>
    <property type="match status" value="1"/>
</dbReference>
<dbReference type="SMART" id="SM00382">
    <property type="entry name" value="AAA"/>
    <property type="match status" value="1"/>
</dbReference>
<keyword evidence="8 10" id="KW-0472">Membrane</keyword>
<keyword evidence="4 10" id="KW-0812">Transmembrane</keyword>
<accession>A0ABV3Y4I7</accession>
<dbReference type="Pfam" id="PF00005">
    <property type="entry name" value="ABC_tran"/>
    <property type="match status" value="1"/>
</dbReference>
<dbReference type="Pfam" id="PF01061">
    <property type="entry name" value="ABC2_membrane"/>
    <property type="match status" value="1"/>
</dbReference>
<evidence type="ECO:0000256" key="6">
    <source>
        <dbReference type="ARBA" id="ARBA00022840"/>
    </source>
</evidence>
<evidence type="ECO:0000256" key="9">
    <source>
        <dbReference type="ARBA" id="ARBA00023251"/>
    </source>
</evidence>
<dbReference type="Proteomes" id="UP001560267">
    <property type="component" value="Unassembled WGS sequence"/>
</dbReference>
<feature type="region of interest" description="Disordered" evidence="11">
    <location>
        <begin position="318"/>
        <end position="338"/>
    </location>
</feature>
<protein>
    <recommendedName>
        <fullName evidence="10">Transport permease protein</fullName>
    </recommendedName>
</protein>
<proteinExistence type="inferred from homology"/>
<dbReference type="InterPro" id="IPR013525">
    <property type="entry name" value="ABC2_TM"/>
</dbReference>
<comment type="similarity">
    <text evidence="10">Belongs to the ABC-2 integral membrane protein family.</text>
</comment>
<feature type="transmembrane region" description="Helical" evidence="10">
    <location>
        <begin position="557"/>
        <end position="578"/>
    </location>
</feature>
<feature type="domain" description="ABC transporter" evidence="12">
    <location>
        <begin position="5"/>
        <end position="230"/>
    </location>
</feature>
<dbReference type="InterPro" id="IPR027417">
    <property type="entry name" value="P-loop_NTPase"/>
</dbReference>
<dbReference type="EMBL" id="JBFSHR010000055">
    <property type="protein sequence ID" value="MEX6430471.1"/>
    <property type="molecule type" value="Genomic_DNA"/>
</dbReference>
<dbReference type="SUPFAM" id="SSF52540">
    <property type="entry name" value="P-loop containing nucleoside triphosphate hydrolases"/>
    <property type="match status" value="1"/>
</dbReference>
<keyword evidence="9" id="KW-0046">Antibiotic resistance</keyword>
<comment type="subcellular location">
    <subcellularLocation>
        <location evidence="10">Cell membrane</location>
        <topology evidence="10">Multi-pass membrane protein</topology>
    </subcellularLocation>
    <subcellularLocation>
        <location evidence="2">Cell membrane</location>
        <topology evidence="2">Peripheral membrane protein</topology>
    </subcellularLocation>
    <subcellularLocation>
        <location evidence="1">Membrane</location>
        <topology evidence="1">Multi-pass membrane protein</topology>
    </subcellularLocation>
</comment>
<feature type="transmembrane region" description="Helical" evidence="10">
    <location>
        <begin position="360"/>
        <end position="381"/>
    </location>
</feature>
<feature type="transmembrane region" description="Helical" evidence="10">
    <location>
        <begin position="472"/>
        <end position="493"/>
    </location>
</feature>
<evidence type="ECO:0000256" key="7">
    <source>
        <dbReference type="ARBA" id="ARBA00022989"/>
    </source>
</evidence>
<dbReference type="Gene3D" id="3.40.50.300">
    <property type="entry name" value="P-loop containing nucleotide triphosphate hydrolases"/>
    <property type="match status" value="1"/>
</dbReference>
<organism evidence="14 15">
    <name type="scientific">Ferrimicrobium acidiphilum</name>
    <dbReference type="NCBI Taxonomy" id="121039"/>
    <lineage>
        <taxon>Bacteria</taxon>
        <taxon>Bacillati</taxon>
        <taxon>Actinomycetota</taxon>
        <taxon>Acidimicrobiia</taxon>
        <taxon>Acidimicrobiales</taxon>
        <taxon>Acidimicrobiaceae</taxon>
        <taxon>Ferrimicrobium</taxon>
    </lineage>
</organism>
<evidence type="ECO:0000259" key="12">
    <source>
        <dbReference type="PROSITE" id="PS50893"/>
    </source>
</evidence>
<comment type="caution">
    <text evidence="14">The sequence shown here is derived from an EMBL/GenBank/DDBJ whole genome shotgun (WGS) entry which is preliminary data.</text>
</comment>
<dbReference type="InterPro" id="IPR003439">
    <property type="entry name" value="ABC_transporter-like_ATP-bd"/>
</dbReference>
<keyword evidence="5" id="KW-0547">Nucleotide-binding</keyword>